<protein>
    <submittedName>
        <fullName evidence="2">Uncharacterized protein</fullName>
    </submittedName>
</protein>
<proteinExistence type="predicted"/>
<accession>A0A3D8SEK4</accession>
<dbReference type="Proteomes" id="UP000256645">
    <property type="component" value="Unassembled WGS sequence"/>
</dbReference>
<evidence type="ECO:0000313" key="3">
    <source>
        <dbReference type="Proteomes" id="UP000256645"/>
    </source>
</evidence>
<feature type="region of interest" description="Disordered" evidence="1">
    <location>
        <begin position="1"/>
        <end position="38"/>
    </location>
</feature>
<dbReference type="EMBL" id="PDLM01000002">
    <property type="protein sequence ID" value="RDW84723.1"/>
    <property type="molecule type" value="Genomic_DNA"/>
</dbReference>
<evidence type="ECO:0000313" key="2">
    <source>
        <dbReference type="EMBL" id="RDW84723.1"/>
    </source>
</evidence>
<gene>
    <name evidence="2" type="ORF">BP6252_02313</name>
</gene>
<organism evidence="2 3">
    <name type="scientific">Coleophoma cylindrospora</name>
    <dbReference type="NCBI Taxonomy" id="1849047"/>
    <lineage>
        <taxon>Eukaryota</taxon>
        <taxon>Fungi</taxon>
        <taxon>Dikarya</taxon>
        <taxon>Ascomycota</taxon>
        <taxon>Pezizomycotina</taxon>
        <taxon>Leotiomycetes</taxon>
        <taxon>Helotiales</taxon>
        <taxon>Dermateaceae</taxon>
        <taxon>Coleophoma</taxon>
    </lineage>
</organism>
<feature type="region of interest" description="Disordered" evidence="1">
    <location>
        <begin position="54"/>
        <end position="94"/>
    </location>
</feature>
<comment type="caution">
    <text evidence="2">The sequence shown here is derived from an EMBL/GenBank/DDBJ whole genome shotgun (WGS) entry which is preliminary data.</text>
</comment>
<reference evidence="2 3" key="1">
    <citation type="journal article" date="2018" name="IMA Fungus">
        <title>IMA Genome-F 9: Draft genome sequence of Annulohypoxylon stygium, Aspergillus mulundensis, Berkeleyomyces basicola (syn. Thielaviopsis basicola), Ceratocystis smalleyi, two Cercospora beticola strains, Coleophoma cylindrospora, Fusarium fracticaudum, Phialophora cf. hyalina, and Morchella septimelata.</title>
        <authorList>
            <person name="Wingfield B.D."/>
            <person name="Bills G.F."/>
            <person name="Dong Y."/>
            <person name="Huang W."/>
            <person name="Nel W.J."/>
            <person name="Swalarsk-Parry B.S."/>
            <person name="Vaghefi N."/>
            <person name="Wilken P.M."/>
            <person name="An Z."/>
            <person name="de Beer Z.W."/>
            <person name="De Vos L."/>
            <person name="Chen L."/>
            <person name="Duong T.A."/>
            <person name="Gao Y."/>
            <person name="Hammerbacher A."/>
            <person name="Kikkert J.R."/>
            <person name="Li Y."/>
            <person name="Li H."/>
            <person name="Li K."/>
            <person name="Li Q."/>
            <person name="Liu X."/>
            <person name="Ma X."/>
            <person name="Naidoo K."/>
            <person name="Pethybridge S.J."/>
            <person name="Sun J."/>
            <person name="Steenkamp E.T."/>
            <person name="van der Nest M.A."/>
            <person name="van Wyk S."/>
            <person name="Wingfield M.J."/>
            <person name="Xiong C."/>
            <person name="Yue Q."/>
            <person name="Zhang X."/>
        </authorList>
    </citation>
    <scope>NUCLEOTIDE SEQUENCE [LARGE SCALE GENOMIC DNA]</scope>
    <source>
        <strain evidence="2 3">BP6252</strain>
    </source>
</reference>
<evidence type="ECO:0000256" key="1">
    <source>
        <dbReference type="SAM" id="MobiDB-lite"/>
    </source>
</evidence>
<sequence length="94" mass="10477">MLRGLQSYVAQRTPPAPLPAERNERRAQGKQEPTGVFRLYPKRGGHIQREFAVESGGGDKPAFRGTSDPDSLGNGMKHATPMQRRSDDWQIPSF</sequence>
<dbReference type="AlphaFoldDB" id="A0A3D8SEK4"/>
<keyword evidence="3" id="KW-1185">Reference proteome</keyword>
<name>A0A3D8SEK4_9HELO</name>